<feature type="transmembrane region" description="Helical" evidence="7">
    <location>
        <begin position="200"/>
        <end position="217"/>
    </location>
</feature>
<protein>
    <recommendedName>
        <fullName evidence="7 8">Phospho-N-acetylmuramoyl-pentapeptide-transferase</fullName>
        <ecNumber evidence="7 8">2.7.8.13</ecNumber>
    </recommendedName>
    <alternativeName>
        <fullName evidence="7">UDP-MurNAc-pentapeptide phosphotransferase</fullName>
    </alternativeName>
</protein>
<evidence type="ECO:0000256" key="2">
    <source>
        <dbReference type="ARBA" id="ARBA00005583"/>
    </source>
</evidence>
<proteinExistence type="inferred from homology"/>
<dbReference type="EMBL" id="CP030280">
    <property type="protein sequence ID" value="AWY97637.1"/>
    <property type="molecule type" value="Genomic_DNA"/>
</dbReference>
<keyword evidence="3 7" id="KW-0808">Transferase</keyword>
<dbReference type="OrthoDB" id="9805475at2"/>
<dbReference type="CDD" id="cd06852">
    <property type="entry name" value="GT_MraY"/>
    <property type="match status" value="1"/>
</dbReference>
<keyword evidence="5 7" id="KW-1133">Transmembrane helix</keyword>
<dbReference type="InterPro" id="IPR000715">
    <property type="entry name" value="Glycosyl_transferase_4"/>
</dbReference>
<dbReference type="GO" id="GO:0046872">
    <property type="term" value="F:metal ion binding"/>
    <property type="evidence" value="ECO:0007669"/>
    <property type="project" value="UniProtKB-KW"/>
</dbReference>
<accession>A0A2Z4U9D1</accession>
<comment type="function">
    <text evidence="7">Catalyzes the initial step of the lipid cycle reactions in the biosynthesis of the cell wall peptidoglycan: transfers peptidoglycan precursor phospho-MurNAc-pentapeptide from UDP-MurNAc-pentapeptide onto the lipid carrier undecaprenyl phosphate, yielding undecaprenyl-pyrophosphoryl-MurNAc-pentapeptide, known as lipid I.</text>
</comment>
<keyword evidence="7 9" id="KW-0479">Metal-binding</keyword>
<keyword evidence="7" id="KW-0573">Peptidoglycan synthesis</keyword>
<evidence type="ECO:0000256" key="6">
    <source>
        <dbReference type="ARBA" id="ARBA00023136"/>
    </source>
</evidence>
<feature type="transmembrane region" description="Helical" evidence="7">
    <location>
        <begin position="300"/>
        <end position="318"/>
    </location>
</feature>
<sequence>MTDFKMVIPVLIAFAVSVLLGPVIIPYLRKLKMGQTERKEGVQSHLKKAGTPTMGGIIFLLSTVVTSLFYVKDYPKIIPVLFLTLGFGIIGFLDDYLKVVLKRSDGLMPMQKMACQIVVTAIFAFYLVKFTDVPMTMKIPFMPGHELDFGILTIPLIFIVVIGTVNGVNFTDGLDGLASSVTIMVATFFSVIAIGTKSGIEPITCAVVGALMGFLLFNVYPAKIFMGDTGSLALGGFVAGTAYMLQMPLFLLIIGLIYVVEVLSVMIQVTYFKATHGKRFFKMAPIHHHFELCGWSETRVVAVFSIITAILCLIALMGV</sequence>
<feature type="transmembrane region" description="Helical" evidence="7">
    <location>
        <begin position="149"/>
        <end position="169"/>
    </location>
</feature>
<feature type="transmembrane region" description="Helical" evidence="7">
    <location>
        <begin position="224"/>
        <end position="243"/>
    </location>
</feature>
<feature type="transmembrane region" description="Helical" evidence="7">
    <location>
        <begin position="77"/>
        <end position="101"/>
    </location>
</feature>
<dbReference type="PANTHER" id="PTHR22926">
    <property type="entry name" value="PHOSPHO-N-ACETYLMURAMOYL-PENTAPEPTIDE-TRANSFERASE"/>
    <property type="match status" value="1"/>
</dbReference>
<dbReference type="Proteomes" id="UP000250003">
    <property type="component" value="Chromosome"/>
</dbReference>
<organism evidence="10 11">
    <name type="scientific">Blautia argi</name>
    <dbReference type="NCBI Taxonomy" id="1912897"/>
    <lineage>
        <taxon>Bacteria</taxon>
        <taxon>Bacillati</taxon>
        <taxon>Bacillota</taxon>
        <taxon>Clostridia</taxon>
        <taxon>Lachnospirales</taxon>
        <taxon>Lachnospiraceae</taxon>
        <taxon>Blautia</taxon>
    </lineage>
</organism>
<evidence type="ECO:0000256" key="9">
    <source>
        <dbReference type="PIRSR" id="PIRSR600715-1"/>
    </source>
</evidence>
<keyword evidence="7" id="KW-0133">Cell shape</keyword>
<dbReference type="InterPro" id="IPR003524">
    <property type="entry name" value="PNAcMuramoyl-5peptid_Trfase"/>
</dbReference>
<gene>
    <name evidence="7" type="primary">mraY</name>
    <name evidence="10" type="ORF">DQQ01_05150</name>
</gene>
<evidence type="ECO:0000256" key="1">
    <source>
        <dbReference type="ARBA" id="ARBA00004141"/>
    </source>
</evidence>
<feature type="binding site" evidence="9">
    <location>
        <position position="169"/>
    </location>
    <ligand>
        <name>Mg(2+)</name>
        <dbReference type="ChEBI" id="CHEBI:18420"/>
    </ligand>
</feature>
<name>A0A2Z4U9D1_9FIRM</name>
<dbReference type="Pfam" id="PF00953">
    <property type="entry name" value="Glycos_transf_4"/>
    <property type="match status" value="1"/>
</dbReference>
<dbReference type="HAMAP" id="MF_00038">
    <property type="entry name" value="MraY"/>
    <property type="match status" value="1"/>
</dbReference>
<evidence type="ECO:0000256" key="4">
    <source>
        <dbReference type="ARBA" id="ARBA00022692"/>
    </source>
</evidence>
<evidence type="ECO:0000256" key="5">
    <source>
        <dbReference type="ARBA" id="ARBA00022989"/>
    </source>
</evidence>
<dbReference type="GO" id="GO:0008360">
    <property type="term" value="P:regulation of cell shape"/>
    <property type="evidence" value="ECO:0007669"/>
    <property type="project" value="UniProtKB-KW"/>
</dbReference>
<dbReference type="PANTHER" id="PTHR22926:SF5">
    <property type="entry name" value="PHOSPHO-N-ACETYLMURAMOYL-PENTAPEPTIDE-TRANSFERASE HOMOLOG"/>
    <property type="match status" value="1"/>
</dbReference>
<comment type="catalytic activity">
    <reaction evidence="7">
        <text>UDP-N-acetyl-alpha-D-muramoyl-L-alanyl-gamma-D-glutamyl-meso-2,6-diaminopimeloyl-D-alanyl-D-alanine + di-trans,octa-cis-undecaprenyl phosphate = di-trans,octa-cis-undecaprenyl diphospho-N-acetyl-alpha-D-muramoyl-L-alanyl-D-glutamyl-meso-2,6-diaminopimeloyl-D-alanyl-D-alanine + UMP</text>
        <dbReference type="Rhea" id="RHEA:28386"/>
        <dbReference type="ChEBI" id="CHEBI:57865"/>
        <dbReference type="ChEBI" id="CHEBI:60392"/>
        <dbReference type="ChEBI" id="CHEBI:61386"/>
        <dbReference type="ChEBI" id="CHEBI:61387"/>
        <dbReference type="EC" id="2.7.8.13"/>
    </reaction>
</comment>
<feature type="transmembrane region" description="Helical" evidence="7">
    <location>
        <begin position="6"/>
        <end position="28"/>
    </location>
</feature>
<dbReference type="GO" id="GO:0051992">
    <property type="term" value="F:UDP-N-acetylmuramoyl-L-alanyl-D-glutamyl-meso-2,6-diaminopimelyl-D-alanyl-D-alanine:undecaprenyl-phosphate transferase activity"/>
    <property type="evidence" value="ECO:0007669"/>
    <property type="project" value="RHEA"/>
</dbReference>
<keyword evidence="7" id="KW-0961">Cell wall biogenesis/degradation</keyword>
<keyword evidence="7" id="KW-1003">Cell membrane</keyword>
<dbReference type="Pfam" id="PF10555">
    <property type="entry name" value="MraY_sig1"/>
    <property type="match status" value="1"/>
</dbReference>
<feature type="transmembrane region" description="Helical" evidence="7">
    <location>
        <begin position="249"/>
        <end position="272"/>
    </location>
</feature>
<dbReference type="KEGG" id="blau:DQQ01_05150"/>
<dbReference type="UniPathway" id="UPA00219"/>
<feature type="binding site" evidence="9">
    <location>
        <position position="228"/>
    </location>
    <ligand>
        <name>Mg(2+)</name>
        <dbReference type="ChEBI" id="CHEBI:18420"/>
    </ligand>
</feature>
<evidence type="ECO:0000313" key="10">
    <source>
        <dbReference type="EMBL" id="AWY97637.1"/>
    </source>
</evidence>
<comment type="cofactor">
    <cofactor evidence="7 9">
        <name>Mg(2+)</name>
        <dbReference type="ChEBI" id="CHEBI:18420"/>
    </cofactor>
</comment>
<keyword evidence="7" id="KW-0131">Cell cycle</keyword>
<dbReference type="NCBIfam" id="TIGR00445">
    <property type="entry name" value="mraY"/>
    <property type="match status" value="1"/>
</dbReference>
<comment type="similarity">
    <text evidence="2 7">Belongs to the glycosyltransferase 4 family. MraY subfamily.</text>
</comment>
<dbReference type="EC" id="2.7.8.13" evidence="7 8"/>
<dbReference type="GO" id="GO:0071555">
    <property type="term" value="P:cell wall organization"/>
    <property type="evidence" value="ECO:0007669"/>
    <property type="project" value="UniProtKB-KW"/>
</dbReference>
<dbReference type="GO" id="GO:0005886">
    <property type="term" value="C:plasma membrane"/>
    <property type="evidence" value="ECO:0007669"/>
    <property type="project" value="UniProtKB-SubCell"/>
</dbReference>
<dbReference type="GO" id="GO:0008963">
    <property type="term" value="F:phospho-N-acetylmuramoyl-pentapeptide-transferase activity"/>
    <property type="evidence" value="ECO:0007669"/>
    <property type="project" value="UniProtKB-UniRule"/>
</dbReference>
<keyword evidence="7" id="KW-0132">Cell division</keyword>
<comment type="subcellular location">
    <subcellularLocation>
        <location evidence="7">Cell membrane</location>
        <topology evidence="7">Multi-pass membrane protein</topology>
    </subcellularLocation>
    <subcellularLocation>
        <location evidence="1">Membrane</location>
        <topology evidence="1">Multi-pass membrane protein</topology>
    </subcellularLocation>
</comment>
<feature type="transmembrane region" description="Helical" evidence="7">
    <location>
        <begin position="49"/>
        <end position="71"/>
    </location>
</feature>
<evidence type="ECO:0000313" key="11">
    <source>
        <dbReference type="Proteomes" id="UP000250003"/>
    </source>
</evidence>
<keyword evidence="11" id="KW-1185">Reference proteome</keyword>
<evidence type="ECO:0000256" key="8">
    <source>
        <dbReference type="NCBIfam" id="TIGR00445"/>
    </source>
</evidence>
<keyword evidence="7 9" id="KW-0460">Magnesium</keyword>
<evidence type="ECO:0000256" key="7">
    <source>
        <dbReference type="HAMAP-Rule" id="MF_00038"/>
    </source>
</evidence>
<dbReference type="InterPro" id="IPR018480">
    <property type="entry name" value="PNAcMuramoyl-5peptid_Trfase_CS"/>
</dbReference>
<reference evidence="11" key="1">
    <citation type="submission" date="2018-06" db="EMBL/GenBank/DDBJ databases">
        <title>Description of Blautia argi sp. nov., a new anaerobic isolated from dog feces.</title>
        <authorList>
            <person name="Chang Y.-H."/>
            <person name="Paek J."/>
            <person name="Shin Y."/>
        </authorList>
    </citation>
    <scope>NUCLEOTIDE SEQUENCE [LARGE SCALE GENOMIC DNA]</scope>
    <source>
        <strain evidence="11">KCTC 15426</strain>
    </source>
</reference>
<keyword evidence="6 7" id="KW-0472">Membrane</keyword>
<comment type="pathway">
    <text evidence="7">Cell wall biogenesis; peptidoglycan biosynthesis.</text>
</comment>
<dbReference type="GO" id="GO:0009252">
    <property type="term" value="P:peptidoglycan biosynthetic process"/>
    <property type="evidence" value="ECO:0007669"/>
    <property type="project" value="UniProtKB-UniRule"/>
</dbReference>
<dbReference type="PROSITE" id="PS01348">
    <property type="entry name" value="MRAY_2"/>
    <property type="match status" value="1"/>
</dbReference>
<dbReference type="GO" id="GO:0051301">
    <property type="term" value="P:cell division"/>
    <property type="evidence" value="ECO:0007669"/>
    <property type="project" value="UniProtKB-KW"/>
</dbReference>
<dbReference type="RefSeq" id="WP_111918961.1">
    <property type="nucleotide sequence ID" value="NZ_CAUWHR010000001.1"/>
</dbReference>
<feature type="transmembrane region" description="Helical" evidence="7">
    <location>
        <begin position="176"/>
        <end position="194"/>
    </location>
</feature>
<keyword evidence="4 7" id="KW-0812">Transmembrane</keyword>
<evidence type="ECO:0000256" key="3">
    <source>
        <dbReference type="ARBA" id="ARBA00022679"/>
    </source>
</evidence>
<dbReference type="PROSITE" id="PS01347">
    <property type="entry name" value="MRAY_1"/>
    <property type="match status" value="1"/>
</dbReference>
<feature type="transmembrane region" description="Helical" evidence="7">
    <location>
        <begin position="113"/>
        <end position="129"/>
    </location>
</feature>
<dbReference type="AlphaFoldDB" id="A0A2Z4U9D1"/>